<name>A0A8J6CG04_DIALT</name>
<dbReference type="OMA" id="MCWDIRT"/>
<dbReference type="GO" id="GO:0005737">
    <property type="term" value="C:cytoplasm"/>
    <property type="evidence" value="ECO:0007669"/>
    <property type="project" value="UniProtKB-SubCell"/>
</dbReference>
<feature type="repeat" description="WD" evidence="4">
    <location>
        <begin position="27"/>
        <end position="59"/>
    </location>
</feature>
<dbReference type="SUPFAM" id="SSF50978">
    <property type="entry name" value="WD40 repeat-like"/>
    <property type="match status" value="1"/>
</dbReference>
<sequence>MSRTRNRRTGSDLRAMAVISRECAAVLDGGQGAVHCVRFTRDGAYAMTAGQDRSVMLWNPARDDGGAAAGPEDARERPPGPRALRTPITTFAGHSHEVLGVAIAADNSRFISCGGDKLVIAWDVATARAVRKLGGHTHRVNAVALNADASVALSAGYDTTVRCWDLRSQMREPIQTLFDAADSVASVVVHAHRLVTGSVDGCARIYDVRKGLLTTHTLGPPVSSVAVSRDGNCVLACTLDDRVRLLDLATGELLASYGGAGRERPPSGAAGGAGARLRAFECRSYKVEAALSSDDAHVVAGSEDGGVHSWDLVSADSFGVLAGHTRAVCSVACHPDIGERGALLTGSHDGTARYWVETAGT</sequence>
<feature type="repeat" description="WD" evidence="4">
    <location>
        <begin position="321"/>
        <end position="361"/>
    </location>
</feature>
<evidence type="ECO:0000256" key="2">
    <source>
        <dbReference type="ARBA" id="ARBA00022490"/>
    </source>
</evidence>
<keyword evidence="4" id="KW-0853">WD repeat</keyword>
<dbReference type="AlphaFoldDB" id="A0A8J6CG04"/>
<dbReference type="Proteomes" id="UP000751190">
    <property type="component" value="Unassembled WGS sequence"/>
</dbReference>
<dbReference type="Gene3D" id="2.130.10.10">
    <property type="entry name" value="YVTN repeat-like/Quinoprotein amine dehydrogenase"/>
    <property type="match status" value="2"/>
</dbReference>
<comment type="subcellular location">
    <subcellularLocation>
        <location evidence="1">Cytoplasm</location>
    </subcellularLocation>
</comment>
<dbReference type="EMBL" id="JAGTXO010000001">
    <property type="protein sequence ID" value="KAG8471249.1"/>
    <property type="molecule type" value="Genomic_DNA"/>
</dbReference>
<dbReference type="InterPro" id="IPR015943">
    <property type="entry name" value="WD40/YVTN_repeat-like_dom_sf"/>
</dbReference>
<keyword evidence="7" id="KW-1185">Reference proteome</keyword>
<dbReference type="PROSITE" id="PS50082">
    <property type="entry name" value="WD_REPEATS_2"/>
    <property type="match status" value="4"/>
</dbReference>
<evidence type="ECO:0000256" key="3">
    <source>
        <dbReference type="ARBA" id="ARBA00038145"/>
    </source>
</evidence>
<gene>
    <name evidence="6" type="ORF">KFE25_009670</name>
</gene>
<dbReference type="InterPro" id="IPR001680">
    <property type="entry name" value="WD40_rpt"/>
</dbReference>
<dbReference type="GO" id="GO:0071013">
    <property type="term" value="C:catalytic step 2 spliceosome"/>
    <property type="evidence" value="ECO:0007669"/>
    <property type="project" value="TreeGrafter"/>
</dbReference>
<evidence type="ECO:0008006" key="8">
    <source>
        <dbReference type="Google" id="ProtNLM"/>
    </source>
</evidence>
<dbReference type="SMART" id="SM00320">
    <property type="entry name" value="WD40"/>
    <property type="match status" value="7"/>
</dbReference>
<evidence type="ECO:0000256" key="5">
    <source>
        <dbReference type="SAM" id="MobiDB-lite"/>
    </source>
</evidence>
<feature type="region of interest" description="Disordered" evidence="5">
    <location>
        <begin position="60"/>
        <end position="82"/>
    </location>
</feature>
<dbReference type="CDD" id="cd00200">
    <property type="entry name" value="WD40"/>
    <property type="match status" value="1"/>
</dbReference>
<evidence type="ECO:0000313" key="6">
    <source>
        <dbReference type="EMBL" id="KAG8471249.1"/>
    </source>
</evidence>
<feature type="repeat" description="WD" evidence="4">
    <location>
        <begin position="91"/>
        <end position="132"/>
    </location>
</feature>
<dbReference type="GO" id="GO:0000398">
    <property type="term" value="P:mRNA splicing, via spliceosome"/>
    <property type="evidence" value="ECO:0007669"/>
    <property type="project" value="TreeGrafter"/>
</dbReference>
<organism evidence="6 7">
    <name type="scientific">Diacronema lutheri</name>
    <name type="common">Unicellular marine alga</name>
    <name type="synonym">Monochrysis lutheri</name>
    <dbReference type="NCBI Taxonomy" id="2081491"/>
    <lineage>
        <taxon>Eukaryota</taxon>
        <taxon>Haptista</taxon>
        <taxon>Haptophyta</taxon>
        <taxon>Pavlovophyceae</taxon>
        <taxon>Pavlovales</taxon>
        <taxon>Pavlovaceae</taxon>
        <taxon>Diacronema</taxon>
    </lineage>
</organism>
<dbReference type="OrthoDB" id="71437at2759"/>
<comment type="caution">
    <text evidence="6">The sequence shown here is derived from an EMBL/GenBank/DDBJ whole genome shotgun (WGS) entry which is preliminary data.</text>
</comment>
<feature type="repeat" description="WD" evidence="4">
    <location>
        <begin position="133"/>
        <end position="168"/>
    </location>
</feature>
<dbReference type="InterPro" id="IPR051980">
    <property type="entry name" value="WD_repeat_MORG1"/>
</dbReference>
<reference evidence="6" key="1">
    <citation type="submission" date="2021-05" db="EMBL/GenBank/DDBJ databases">
        <title>The genome of the haptophyte Pavlova lutheri (Diacronema luteri, Pavlovales) - a model for lipid biosynthesis in eukaryotic algae.</title>
        <authorList>
            <person name="Hulatt C.J."/>
            <person name="Posewitz M.C."/>
        </authorList>
    </citation>
    <scope>NUCLEOTIDE SEQUENCE</scope>
    <source>
        <strain evidence="6">NIVA-4/92</strain>
    </source>
</reference>
<evidence type="ECO:0000256" key="4">
    <source>
        <dbReference type="PROSITE-ProRule" id="PRU00221"/>
    </source>
</evidence>
<evidence type="ECO:0000256" key="1">
    <source>
        <dbReference type="ARBA" id="ARBA00004496"/>
    </source>
</evidence>
<dbReference type="Pfam" id="PF00400">
    <property type="entry name" value="WD40"/>
    <property type="match status" value="6"/>
</dbReference>
<accession>A0A8J6CG04</accession>
<dbReference type="PANTHER" id="PTHR22842:SF3">
    <property type="entry name" value="WD REPEAT DOMAIN-CONTAINING PROTEIN 83"/>
    <property type="match status" value="1"/>
</dbReference>
<protein>
    <recommendedName>
        <fullName evidence="8">Mitogen-activated protein kinase organizer 1</fullName>
    </recommendedName>
</protein>
<dbReference type="PANTHER" id="PTHR22842">
    <property type="entry name" value="WD40 REPEAT PROTEIN"/>
    <property type="match status" value="1"/>
</dbReference>
<comment type="similarity">
    <text evidence="3">Belongs to the WD repeat MORG1 family.</text>
</comment>
<evidence type="ECO:0000313" key="7">
    <source>
        <dbReference type="Proteomes" id="UP000751190"/>
    </source>
</evidence>
<keyword evidence="2" id="KW-0963">Cytoplasm</keyword>
<dbReference type="PROSITE" id="PS50294">
    <property type="entry name" value="WD_REPEATS_REGION"/>
    <property type="match status" value="4"/>
</dbReference>
<proteinExistence type="inferred from homology"/>
<dbReference type="InterPro" id="IPR036322">
    <property type="entry name" value="WD40_repeat_dom_sf"/>
</dbReference>